<feature type="region of interest" description="Disordered" evidence="20">
    <location>
        <begin position="396"/>
        <end position="458"/>
    </location>
</feature>
<dbReference type="PANTHER" id="PTHR12944:SF2">
    <property type="entry name" value="O-PHOSPHOSERYL-TRNA(SEC) SELENIUM TRANSFERASE"/>
    <property type="match status" value="1"/>
</dbReference>
<dbReference type="PANTHER" id="PTHR12944">
    <property type="entry name" value="SOLUBLE LIVER ANTIGEN/LIVER PANCREAS ANTIGEN"/>
    <property type="match status" value="1"/>
</dbReference>
<dbReference type="Pfam" id="PF05889">
    <property type="entry name" value="SepSecS"/>
    <property type="match status" value="2"/>
</dbReference>
<keyword evidence="12 17" id="KW-0711">Selenium</keyword>
<evidence type="ECO:0000256" key="13">
    <source>
        <dbReference type="ARBA" id="ARBA00030669"/>
    </source>
</evidence>
<comment type="catalytic activity">
    <reaction evidence="16 17">
        <text>O-phospho-L-seryl-tRNA(Sec) + selenophosphate + H2O = L-selenocysteinyl-tRNA(Sec) + 2 phosphate</text>
        <dbReference type="Rhea" id="RHEA:25041"/>
        <dbReference type="Rhea" id="RHEA-COMP:9743"/>
        <dbReference type="Rhea" id="RHEA-COMP:9947"/>
        <dbReference type="ChEBI" id="CHEBI:15377"/>
        <dbReference type="ChEBI" id="CHEBI:16144"/>
        <dbReference type="ChEBI" id="CHEBI:43474"/>
        <dbReference type="ChEBI" id="CHEBI:78551"/>
        <dbReference type="ChEBI" id="CHEBI:78573"/>
        <dbReference type="EC" id="2.9.1.2"/>
    </reaction>
</comment>
<dbReference type="EMBL" id="LSYV01000008">
    <property type="protein sequence ID" value="KXZ53262.1"/>
    <property type="molecule type" value="Genomic_DNA"/>
</dbReference>
<keyword evidence="22" id="KW-1185">Reference proteome</keyword>
<feature type="region of interest" description="Disordered" evidence="20">
    <location>
        <begin position="562"/>
        <end position="585"/>
    </location>
</feature>
<evidence type="ECO:0000256" key="18">
    <source>
        <dbReference type="PIRSR" id="PIRSR017689-1"/>
    </source>
</evidence>
<dbReference type="SUPFAM" id="SSF53383">
    <property type="entry name" value="PLP-dependent transferases"/>
    <property type="match status" value="1"/>
</dbReference>
<reference evidence="22" key="1">
    <citation type="journal article" date="2016" name="Nat. Commun.">
        <title>The Gonium pectorale genome demonstrates co-option of cell cycle regulation during the evolution of multicellularity.</title>
        <authorList>
            <person name="Hanschen E.R."/>
            <person name="Marriage T.N."/>
            <person name="Ferris P.J."/>
            <person name="Hamaji T."/>
            <person name="Toyoda A."/>
            <person name="Fujiyama A."/>
            <person name="Neme R."/>
            <person name="Noguchi H."/>
            <person name="Minakuchi Y."/>
            <person name="Suzuki M."/>
            <person name="Kawai-Toyooka H."/>
            <person name="Smith D.R."/>
            <person name="Sparks H."/>
            <person name="Anderson J."/>
            <person name="Bakaric R."/>
            <person name="Luria V."/>
            <person name="Karger A."/>
            <person name="Kirschner M.W."/>
            <person name="Durand P.M."/>
            <person name="Michod R.E."/>
            <person name="Nozaki H."/>
            <person name="Olson B.J."/>
        </authorList>
    </citation>
    <scope>NUCLEOTIDE SEQUENCE [LARGE SCALE GENOMIC DNA]</scope>
    <source>
        <strain evidence="22">NIES-2863</strain>
    </source>
</reference>
<keyword evidence="11 17" id="KW-0648">Protein biosynthesis</keyword>
<gene>
    <name evidence="21" type="ORF">GPECTOR_7g1156</name>
</gene>
<accession>A0A150GU52</accession>
<comment type="pathway">
    <text evidence="3 17">Aminoacyl-tRNA biosynthesis; selenocysteinyl-tRNA(Sec) biosynthesis; selenocysteinyl-tRNA(Sec) from L-seryl-tRNA(Sec) (archaeal/eukaryal route): step 2/2.</text>
</comment>
<dbReference type="UniPathway" id="UPA00906">
    <property type="reaction ID" value="UER00898"/>
</dbReference>
<feature type="binding site" evidence="18">
    <location>
        <position position="97"/>
    </location>
    <ligand>
        <name>substrate</name>
    </ligand>
</feature>
<dbReference type="PIRSF" id="PIRSF017689">
    <property type="entry name" value="SepSecS"/>
    <property type="match status" value="1"/>
</dbReference>
<dbReference type="InterPro" id="IPR008829">
    <property type="entry name" value="SepSecS/SepCysS"/>
</dbReference>
<evidence type="ECO:0000256" key="15">
    <source>
        <dbReference type="ARBA" id="ARBA00032693"/>
    </source>
</evidence>
<comment type="cofactor">
    <cofactor evidence="1 17 19">
        <name>pyridoxal 5'-phosphate</name>
        <dbReference type="ChEBI" id="CHEBI:597326"/>
    </cofactor>
</comment>
<dbReference type="OrthoDB" id="10263545at2759"/>
<evidence type="ECO:0000256" key="17">
    <source>
        <dbReference type="PIRNR" id="PIRNR017689"/>
    </source>
</evidence>
<evidence type="ECO:0000256" key="4">
    <source>
        <dbReference type="ARBA" id="ARBA00007037"/>
    </source>
</evidence>
<dbReference type="GO" id="GO:0001514">
    <property type="term" value="P:selenocysteine incorporation"/>
    <property type="evidence" value="ECO:0007669"/>
    <property type="project" value="TreeGrafter"/>
</dbReference>
<feature type="binding site" evidence="18">
    <location>
        <position position="543"/>
    </location>
    <ligand>
        <name>tRNA</name>
        <dbReference type="ChEBI" id="CHEBI:17843"/>
    </ligand>
</feature>
<evidence type="ECO:0000256" key="2">
    <source>
        <dbReference type="ARBA" id="ARBA00002552"/>
    </source>
</evidence>
<dbReference type="Proteomes" id="UP000075714">
    <property type="component" value="Unassembled WGS sequence"/>
</dbReference>
<dbReference type="InterPro" id="IPR015424">
    <property type="entry name" value="PyrdxlP-dep_Trfase"/>
</dbReference>
<comment type="similarity">
    <text evidence="4 17">Belongs to the SepSecS family.</text>
</comment>
<evidence type="ECO:0000313" key="22">
    <source>
        <dbReference type="Proteomes" id="UP000075714"/>
    </source>
</evidence>
<feature type="binding site" evidence="18">
    <location>
        <position position="316"/>
    </location>
    <ligand>
        <name>substrate</name>
    </ligand>
</feature>
<evidence type="ECO:0000256" key="10">
    <source>
        <dbReference type="ARBA" id="ARBA00022898"/>
    </source>
</evidence>
<evidence type="ECO:0000256" key="6">
    <source>
        <dbReference type="ARBA" id="ARBA00021963"/>
    </source>
</evidence>
<sequence>MDADNCALACGLVSSSYIRQGQQALGRRHRLVKSLLSSRRLPKQGWDEATIDMFIRDASAMDSNNFLDNVGVGEREGRVACPLVARRHYGLAHGVGRSGDVAAEQPKAAGSSMLAAVTAALAADALRIAGLTGVGPVSVLPLATGMAITLVLLALRSQRPAGADTVVWSRVDQKTCLKAVTAAGLQPHVLQLRRQGDELVTDVQALAEAIESLGANRILAVVTTTSCFAPRAPDDVVAVARLCAAAGVPHVVNNAYGLQSRATCAALASAWAKGRVDAVVQSTDKNFMVPVGGAVVAAPAARPELVAAVNGTYPGRASSAPALDLLMTLLHWGADGWRQVLAQREELVPYLRERLQALAARQGERLLETPSNPISMALSLDSLTAASAAAKARRVTQEAEAPAAEAAGSAGAQGADAGVARSAEVHPAAEESAAKQESEEVGAEAGASPGKAEHVAARRPAPPLPDVTFFGAMLFSRCVSGTRVVAPGKTQSVGGAQFQNYGSHTEVPYPCTYLTAAAALGTTRADVDEFVLRLERCFGEFRKKCGVSEGLLRACELPTGTNGAPADAGNAPPHAERVSIGSGGA</sequence>
<evidence type="ECO:0000256" key="3">
    <source>
        <dbReference type="ARBA" id="ARBA00004822"/>
    </source>
</evidence>
<name>A0A150GU52_GONPE</name>
<protein>
    <recommendedName>
        <fullName evidence="6 17">O-phosphoseryl-tRNA(Sec) selenium transferase</fullName>
        <ecNumber evidence="5 17">2.9.1.2</ecNumber>
    </recommendedName>
    <alternativeName>
        <fullName evidence="13 17">Selenocysteine synthase</fullName>
    </alternativeName>
    <alternativeName>
        <fullName evidence="14 17">Selenocysteinyl-tRNA(Sec) synthase</fullName>
    </alternativeName>
    <alternativeName>
        <fullName evidence="15 17">Sep-tRNA:Sec-tRNA synthase</fullName>
    </alternativeName>
</protein>
<dbReference type="GO" id="GO:0001717">
    <property type="term" value="P:conversion of seryl-tRNAsec to selenocys-tRNAsec"/>
    <property type="evidence" value="ECO:0007669"/>
    <property type="project" value="UniProtKB-UniRule"/>
</dbReference>
<feature type="binding site" evidence="18">
    <location>
        <position position="477"/>
    </location>
    <ligand>
        <name>tRNA</name>
        <dbReference type="ChEBI" id="CHEBI:17843"/>
    </ligand>
</feature>
<feature type="site" description="May act as a substrate filter by repelling compounds with a negatively charged alpha-carboxylate" evidence="19">
    <location>
        <position position="74"/>
    </location>
</feature>
<dbReference type="InterPro" id="IPR015421">
    <property type="entry name" value="PyrdxlP-dep_Trfase_major"/>
</dbReference>
<keyword evidence="8 17" id="KW-0808">Transferase</keyword>
<evidence type="ECO:0000256" key="8">
    <source>
        <dbReference type="ARBA" id="ARBA00022679"/>
    </source>
</evidence>
<evidence type="ECO:0000313" key="21">
    <source>
        <dbReference type="EMBL" id="KXZ53262.1"/>
    </source>
</evidence>
<comment type="function">
    <text evidence="2 17">Converts O-phosphoseryl-tRNA(Sec) to selenocysteinyl-tRNA(Sec) required for selenoprotein biosynthesis.</text>
</comment>
<dbReference type="GO" id="GO:0000049">
    <property type="term" value="F:tRNA binding"/>
    <property type="evidence" value="ECO:0007669"/>
    <property type="project" value="UniProtKB-UniRule"/>
</dbReference>
<dbReference type="EC" id="2.9.1.2" evidence="5 17"/>
<evidence type="ECO:0000256" key="12">
    <source>
        <dbReference type="ARBA" id="ARBA00023266"/>
    </source>
</evidence>
<feature type="compositionally biased region" description="Low complexity" evidence="20">
    <location>
        <begin position="562"/>
        <end position="573"/>
    </location>
</feature>
<organism evidence="21 22">
    <name type="scientific">Gonium pectorale</name>
    <name type="common">Green alga</name>
    <dbReference type="NCBI Taxonomy" id="33097"/>
    <lineage>
        <taxon>Eukaryota</taxon>
        <taxon>Viridiplantae</taxon>
        <taxon>Chlorophyta</taxon>
        <taxon>core chlorophytes</taxon>
        <taxon>Chlorophyceae</taxon>
        <taxon>CS clade</taxon>
        <taxon>Chlamydomonadales</taxon>
        <taxon>Volvocaceae</taxon>
        <taxon>Gonium</taxon>
    </lineage>
</organism>
<feature type="binding site" evidence="18">
    <location>
        <position position="98"/>
    </location>
    <ligand>
        <name>substrate</name>
    </ligand>
</feature>
<evidence type="ECO:0000256" key="9">
    <source>
        <dbReference type="ARBA" id="ARBA00022884"/>
    </source>
</evidence>
<dbReference type="InterPro" id="IPR019872">
    <property type="entry name" value="Sec-tRNA_Se_transferase"/>
</dbReference>
<evidence type="ECO:0000256" key="1">
    <source>
        <dbReference type="ARBA" id="ARBA00001933"/>
    </source>
</evidence>
<dbReference type="NCBIfam" id="TIGR03531">
    <property type="entry name" value="selenium_SpcS"/>
    <property type="match status" value="1"/>
</dbReference>
<feature type="compositionally biased region" description="Basic and acidic residues" evidence="20">
    <location>
        <begin position="423"/>
        <end position="438"/>
    </location>
</feature>
<keyword evidence="10 17" id="KW-0663">Pyridoxal phosphate</keyword>
<comment type="caution">
    <text evidence="21">The sequence shown here is derived from an EMBL/GenBank/DDBJ whole genome shotgun (WGS) entry which is preliminary data.</text>
</comment>
<feature type="binding site" evidence="18">
    <location>
        <position position="105"/>
    </location>
    <ligand>
        <name>substrate</name>
    </ligand>
</feature>
<comment type="subcellular location">
    <subcellularLocation>
        <location evidence="17">Cytoplasm</location>
    </subcellularLocation>
</comment>
<feature type="compositionally biased region" description="Low complexity" evidence="20">
    <location>
        <begin position="398"/>
        <end position="420"/>
    </location>
</feature>
<evidence type="ECO:0000256" key="5">
    <source>
        <dbReference type="ARBA" id="ARBA00012464"/>
    </source>
</evidence>
<keyword evidence="7 17" id="KW-0820">tRNA-binding</keyword>
<dbReference type="GO" id="GO:0098621">
    <property type="term" value="F:O-phosphoseryl-tRNA(Sec) selenium transferase activity"/>
    <property type="evidence" value="ECO:0007669"/>
    <property type="project" value="UniProtKB-EC"/>
</dbReference>
<evidence type="ECO:0000256" key="19">
    <source>
        <dbReference type="PIRSR" id="PIRSR017689-50"/>
    </source>
</evidence>
<proteinExistence type="inferred from homology"/>
<dbReference type="STRING" id="33097.A0A150GU52"/>
<evidence type="ECO:0000256" key="7">
    <source>
        <dbReference type="ARBA" id="ARBA00022555"/>
    </source>
</evidence>
<keyword evidence="17" id="KW-0963">Cytoplasm</keyword>
<dbReference type="AlphaFoldDB" id="A0A150GU52"/>
<evidence type="ECO:0000256" key="14">
    <source>
        <dbReference type="ARBA" id="ARBA00032048"/>
    </source>
</evidence>
<keyword evidence="9 17" id="KW-0694">RNA-binding</keyword>
<evidence type="ECO:0000256" key="20">
    <source>
        <dbReference type="SAM" id="MobiDB-lite"/>
    </source>
</evidence>
<feature type="binding site" evidence="18">
    <location>
        <position position="75"/>
    </location>
    <ligand>
        <name>pyridoxal 5'-phosphate</name>
        <dbReference type="ChEBI" id="CHEBI:597326"/>
    </ligand>
</feature>
<dbReference type="Gene3D" id="3.40.640.10">
    <property type="entry name" value="Type I PLP-dependent aspartate aminotransferase-like (Major domain)"/>
    <property type="match status" value="1"/>
</dbReference>
<dbReference type="GO" id="GO:0005737">
    <property type="term" value="C:cytoplasm"/>
    <property type="evidence" value="ECO:0007669"/>
    <property type="project" value="UniProtKB-SubCell"/>
</dbReference>
<evidence type="ECO:0000256" key="16">
    <source>
        <dbReference type="ARBA" id="ARBA00048808"/>
    </source>
</evidence>
<feature type="modified residue" description="N6-(pyridoxal phosphate)lysine" evidence="19">
    <location>
        <position position="285"/>
    </location>
</feature>
<evidence type="ECO:0000256" key="11">
    <source>
        <dbReference type="ARBA" id="ARBA00022917"/>
    </source>
</evidence>